<sequence length="152" mass="18063">MHKQRWYNGAFYRIGELASIAKVSRRTIDYYTNLGLLHADRSKGNYRLYNDEALEALQFIEACKEMHIPLEEIKRKLEMKKQKEVKQVEMEKHIHSIGQQMKQLQHDISVLIPLIENLDGQQTKVLSEELTVESEWLMKFLPEFQRLVKFSN</sequence>
<dbReference type="Gene3D" id="1.10.1660.10">
    <property type="match status" value="1"/>
</dbReference>
<evidence type="ECO:0000313" key="4">
    <source>
        <dbReference type="Proteomes" id="UP001589738"/>
    </source>
</evidence>
<comment type="caution">
    <text evidence="3">The sequence shown here is derived from an EMBL/GenBank/DDBJ whole genome shotgun (WGS) entry which is preliminary data.</text>
</comment>
<dbReference type="RefSeq" id="WP_377057857.1">
    <property type="nucleotide sequence ID" value="NZ_JBHLUU010000022.1"/>
</dbReference>
<evidence type="ECO:0000256" key="1">
    <source>
        <dbReference type="ARBA" id="ARBA00023125"/>
    </source>
</evidence>
<accession>A0ABV6KNV7</accession>
<dbReference type="EMBL" id="JBHLUU010000022">
    <property type="protein sequence ID" value="MFC0475017.1"/>
    <property type="molecule type" value="Genomic_DNA"/>
</dbReference>
<dbReference type="Proteomes" id="UP001589738">
    <property type="component" value="Unassembled WGS sequence"/>
</dbReference>
<evidence type="ECO:0000313" key="3">
    <source>
        <dbReference type="EMBL" id="MFC0475017.1"/>
    </source>
</evidence>
<dbReference type="PANTHER" id="PTHR30204">
    <property type="entry name" value="REDOX-CYCLING DRUG-SENSING TRANSCRIPTIONAL ACTIVATOR SOXR"/>
    <property type="match status" value="1"/>
</dbReference>
<dbReference type="PANTHER" id="PTHR30204:SF95">
    <property type="entry name" value="HTH-TYPE TRANSCRIPTIONAL REGULATOR CUER"/>
    <property type="match status" value="1"/>
</dbReference>
<dbReference type="PROSITE" id="PS50937">
    <property type="entry name" value="HTH_MERR_2"/>
    <property type="match status" value="1"/>
</dbReference>
<proteinExistence type="predicted"/>
<gene>
    <name evidence="3" type="ORF">ACFFHF_07075</name>
</gene>
<dbReference type="SMART" id="SM00422">
    <property type="entry name" value="HTH_MERR"/>
    <property type="match status" value="1"/>
</dbReference>
<keyword evidence="4" id="KW-1185">Reference proteome</keyword>
<dbReference type="SUPFAM" id="SSF46955">
    <property type="entry name" value="Putative DNA-binding domain"/>
    <property type="match status" value="1"/>
</dbReference>
<name>A0ABV6KNV7_9BACI</name>
<feature type="domain" description="HTH merR-type" evidence="2">
    <location>
        <begin position="11"/>
        <end position="79"/>
    </location>
</feature>
<protein>
    <submittedName>
        <fullName evidence="3">MerR family transcriptional regulator</fullName>
    </submittedName>
</protein>
<keyword evidence="1" id="KW-0238">DNA-binding</keyword>
<dbReference type="Pfam" id="PF13411">
    <property type="entry name" value="MerR_1"/>
    <property type="match status" value="1"/>
</dbReference>
<evidence type="ECO:0000259" key="2">
    <source>
        <dbReference type="PROSITE" id="PS50937"/>
    </source>
</evidence>
<reference evidence="3 4" key="1">
    <citation type="submission" date="2024-09" db="EMBL/GenBank/DDBJ databases">
        <authorList>
            <person name="Sun Q."/>
            <person name="Mori K."/>
        </authorList>
    </citation>
    <scope>NUCLEOTIDE SEQUENCE [LARGE SCALE GENOMIC DNA]</scope>
    <source>
        <strain evidence="3 4">CGMCC 1.9126</strain>
    </source>
</reference>
<dbReference type="InterPro" id="IPR000551">
    <property type="entry name" value="MerR-type_HTH_dom"/>
</dbReference>
<dbReference type="PRINTS" id="PR00040">
    <property type="entry name" value="HTHMERR"/>
</dbReference>
<organism evidence="3 4">
    <name type="scientific">Robertmurraya beringensis</name>
    <dbReference type="NCBI Taxonomy" id="641660"/>
    <lineage>
        <taxon>Bacteria</taxon>
        <taxon>Bacillati</taxon>
        <taxon>Bacillota</taxon>
        <taxon>Bacilli</taxon>
        <taxon>Bacillales</taxon>
        <taxon>Bacillaceae</taxon>
        <taxon>Robertmurraya</taxon>
    </lineage>
</organism>
<dbReference type="InterPro" id="IPR009061">
    <property type="entry name" value="DNA-bd_dom_put_sf"/>
</dbReference>
<dbReference type="InterPro" id="IPR047057">
    <property type="entry name" value="MerR_fam"/>
</dbReference>